<comment type="caution">
    <text evidence="4">The sequence shown here is derived from an EMBL/GenBank/DDBJ whole genome shotgun (WGS) entry which is preliminary data.</text>
</comment>
<evidence type="ECO:0000313" key="4">
    <source>
        <dbReference type="EMBL" id="KAL2789235.1"/>
    </source>
</evidence>
<dbReference type="Gene3D" id="3.40.50.720">
    <property type="entry name" value="NAD(P)-binding Rossmann-like Domain"/>
    <property type="match status" value="1"/>
</dbReference>
<dbReference type="Pfam" id="PF13561">
    <property type="entry name" value="adh_short_C2"/>
    <property type="match status" value="1"/>
</dbReference>
<evidence type="ECO:0000256" key="1">
    <source>
        <dbReference type="ARBA" id="ARBA00006484"/>
    </source>
</evidence>
<dbReference type="Pfam" id="PF00106">
    <property type="entry name" value="adh_short"/>
    <property type="match status" value="1"/>
</dbReference>
<accession>A0ABR4G136</accession>
<dbReference type="InterPro" id="IPR002347">
    <property type="entry name" value="SDR_fam"/>
</dbReference>
<dbReference type="PRINTS" id="PR00081">
    <property type="entry name" value="GDHRDH"/>
</dbReference>
<gene>
    <name evidence="4" type="ORF">BJX66DRAFT_237433</name>
</gene>
<sequence length="267" mass="27655">MLAPRVAILGVGGIGLAIARRLGAGRRLLVADISPKALEHAANNLTADGHDVETHTVDVTKYAAVQDFARAAAHGSNLSTVIHTAGVATDQASTQQILDVDILGTANVISAFQAHATAQMSMVCIASVASYFAGDVSPELERHLALAPLDSLFGHEELKLYAENAYPIAKRANVLRVQAAARAWALKGARINSVSPGAVMTAMGRAALAGPQAEYYRRQIEGAPMGRSGSTDEVASVVAFLAGPGSSFVTGADFVVDGGLVSGLKWE</sequence>
<dbReference type="PANTHER" id="PTHR42760:SF133">
    <property type="entry name" value="3-OXOACYL-[ACYL-CARRIER-PROTEIN] REDUCTASE"/>
    <property type="match status" value="1"/>
</dbReference>
<evidence type="ECO:0000256" key="2">
    <source>
        <dbReference type="ARBA" id="ARBA00022857"/>
    </source>
</evidence>
<proteinExistence type="inferred from homology"/>
<comment type="similarity">
    <text evidence="1">Belongs to the short-chain dehydrogenases/reductases (SDR) family.</text>
</comment>
<name>A0ABR4G136_9EURO</name>
<dbReference type="SUPFAM" id="SSF51735">
    <property type="entry name" value="NAD(P)-binding Rossmann-fold domains"/>
    <property type="match status" value="1"/>
</dbReference>
<keyword evidence="3" id="KW-0560">Oxidoreductase</keyword>
<keyword evidence="2" id="KW-0521">NADP</keyword>
<protein>
    <submittedName>
        <fullName evidence="4">NAD(P)-binding protein</fullName>
    </submittedName>
</protein>
<dbReference type="PANTHER" id="PTHR42760">
    <property type="entry name" value="SHORT-CHAIN DEHYDROGENASES/REDUCTASES FAMILY MEMBER"/>
    <property type="match status" value="1"/>
</dbReference>
<dbReference type="Proteomes" id="UP001610563">
    <property type="component" value="Unassembled WGS sequence"/>
</dbReference>
<evidence type="ECO:0000256" key="3">
    <source>
        <dbReference type="ARBA" id="ARBA00023002"/>
    </source>
</evidence>
<dbReference type="EMBL" id="JBFTWV010000067">
    <property type="protein sequence ID" value="KAL2789235.1"/>
    <property type="molecule type" value="Genomic_DNA"/>
</dbReference>
<reference evidence="4 5" key="1">
    <citation type="submission" date="2024-07" db="EMBL/GenBank/DDBJ databases">
        <title>Section-level genome sequencing and comparative genomics of Aspergillus sections Usti and Cavernicolus.</title>
        <authorList>
            <consortium name="Lawrence Berkeley National Laboratory"/>
            <person name="Nybo J.L."/>
            <person name="Vesth T.C."/>
            <person name="Theobald S."/>
            <person name="Frisvad J.C."/>
            <person name="Larsen T.O."/>
            <person name="Kjaerboelling I."/>
            <person name="Rothschild-Mancinelli K."/>
            <person name="Lyhne E.K."/>
            <person name="Kogle M.E."/>
            <person name="Barry K."/>
            <person name="Clum A."/>
            <person name="Na H."/>
            <person name="Ledsgaard L."/>
            <person name="Lin J."/>
            <person name="Lipzen A."/>
            <person name="Kuo A."/>
            <person name="Riley R."/>
            <person name="Mondo S."/>
            <person name="Labutti K."/>
            <person name="Haridas S."/>
            <person name="Pangalinan J."/>
            <person name="Salamov A.A."/>
            <person name="Simmons B.A."/>
            <person name="Magnuson J.K."/>
            <person name="Chen J."/>
            <person name="Drula E."/>
            <person name="Henrissat B."/>
            <person name="Wiebenga A."/>
            <person name="Lubbers R.J."/>
            <person name="Gomes A.C."/>
            <person name="Makela M.R."/>
            <person name="Stajich J."/>
            <person name="Grigoriev I.V."/>
            <person name="Mortensen U.H."/>
            <person name="De Vries R.P."/>
            <person name="Baker S.E."/>
            <person name="Andersen M.R."/>
        </authorList>
    </citation>
    <scope>NUCLEOTIDE SEQUENCE [LARGE SCALE GENOMIC DNA]</scope>
    <source>
        <strain evidence="4 5">CBS 209.92</strain>
    </source>
</reference>
<dbReference type="InterPro" id="IPR036291">
    <property type="entry name" value="NAD(P)-bd_dom_sf"/>
</dbReference>
<organism evidence="4 5">
    <name type="scientific">Aspergillus keveii</name>
    <dbReference type="NCBI Taxonomy" id="714993"/>
    <lineage>
        <taxon>Eukaryota</taxon>
        <taxon>Fungi</taxon>
        <taxon>Dikarya</taxon>
        <taxon>Ascomycota</taxon>
        <taxon>Pezizomycotina</taxon>
        <taxon>Eurotiomycetes</taxon>
        <taxon>Eurotiomycetidae</taxon>
        <taxon>Eurotiales</taxon>
        <taxon>Aspergillaceae</taxon>
        <taxon>Aspergillus</taxon>
        <taxon>Aspergillus subgen. Nidulantes</taxon>
    </lineage>
</organism>
<keyword evidence="5" id="KW-1185">Reference proteome</keyword>
<evidence type="ECO:0000313" key="5">
    <source>
        <dbReference type="Proteomes" id="UP001610563"/>
    </source>
</evidence>